<dbReference type="GO" id="GO:0004519">
    <property type="term" value="F:endonuclease activity"/>
    <property type="evidence" value="ECO:0007669"/>
    <property type="project" value="UniProtKB-KW"/>
</dbReference>
<sequence length="200" mass="22431">MNGIIPVVYPTTEEVREALATLGMLDHVVCAYCGDPSTEWDHLRPLVENQRPTGYISEIHNLVPACGKCNQSKGNRHWKSWMRSNARLSPATRGVADIEDRIARLEEYERQNRPTRIDFGDAAGAELWARHWEHHLRILALMREADADAQEIKARVRAAYDGQPSNDSAATPHPYESAESATTRTRVSGINDRKLSGSSE</sequence>
<gene>
    <name evidence="3" type="ORF">WDU93_07415</name>
</gene>
<feature type="compositionally biased region" description="Polar residues" evidence="1">
    <location>
        <begin position="179"/>
        <end position="188"/>
    </location>
</feature>
<keyword evidence="3" id="KW-0378">Hydrolase</keyword>
<dbReference type="InterPro" id="IPR003615">
    <property type="entry name" value="HNH_nuc"/>
</dbReference>
<keyword evidence="3" id="KW-0540">Nuclease</keyword>
<dbReference type="CDD" id="cd00085">
    <property type="entry name" value="HNHc"/>
    <property type="match status" value="1"/>
</dbReference>
<reference evidence="3 4" key="1">
    <citation type="submission" date="2024-02" db="EMBL/GenBank/DDBJ databases">
        <authorList>
            <person name="Saticioglu I.B."/>
        </authorList>
    </citation>
    <scope>NUCLEOTIDE SEQUENCE [LARGE SCALE GENOMIC DNA]</scope>
    <source>
        <strain evidence="3 4">Mu-43</strain>
    </source>
</reference>
<organism evidence="3 4">
    <name type="scientific">Microbacterium istanbulense</name>
    <dbReference type="NCBI Taxonomy" id="3122049"/>
    <lineage>
        <taxon>Bacteria</taxon>
        <taxon>Bacillati</taxon>
        <taxon>Actinomycetota</taxon>
        <taxon>Actinomycetes</taxon>
        <taxon>Micrococcales</taxon>
        <taxon>Microbacteriaceae</taxon>
        <taxon>Microbacterium</taxon>
    </lineage>
</organism>
<dbReference type="RefSeq" id="WP_337319127.1">
    <property type="nucleotide sequence ID" value="NZ_JBBDGN010000005.1"/>
</dbReference>
<comment type="caution">
    <text evidence="3">The sequence shown here is derived from an EMBL/GenBank/DDBJ whole genome shotgun (WGS) entry which is preliminary data.</text>
</comment>
<evidence type="ECO:0000313" key="4">
    <source>
        <dbReference type="Proteomes" id="UP001366085"/>
    </source>
</evidence>
<evidence type="ECO:0000256" key="1">
    <source>
        <dbReference type="SAM" id="MobiDB-lite"/>
    </source>
</evidence>
<accession>A0ABU8LJX1</accession>
<evidence type="ECO:0000313" key="3">
    <source>
        <dbReference type="EMBL" id="MEJ1091523.1"/>
    </source>
</evidence>
<dbReference type="Gene3D" id="1.10.30.50">
    <property type="match status" value="1"/>
</dbReference>
<dbReference type="Pfam" id="PF01844">
    <property type="entry name" value="HNH"/>
    <property type="match status" value="1"/>
</dbReference>
<feature type="domain" description="HNH" evidence="2">
    <location>
        <begin position="30"/>
        <end position="76"/>
    </location>
</feature>
<dbReference type="Proteomes" id="UP001366085">
    <property type="component" value="Unassembled WGS sequence"/>
</dbReference>
<feature type="compositionally biased region" description="Basic and acidic residues" evidence="1">
    <location>
        <begin position="191"/>
        <end position="200"/>
    </location>
</feature>
<keyword evidence="3" id="KW-0255">Endonuclease</keyword>
<name>A0ABU8LJX1_9MICO</name>
<feature type="region of interest" description="Disordered" evidence="1">
    <location>
        <begin position="159"/>
        <end position="200"/>
    </location>
</feature>
<protein>
    <submittedName>
        <fullName evidence="3">HNH endonuclease</fullName>
    </submittedName>
</protein>
<dbReference type="InterPro" id="IPR002711">
    <property type="entry name" value="HNH"/>
</dbReference>
<keyword evidence="4" id="KW-1185">Reference proteome</keyword>
<evidence type="ECO:0000259" key="2">
    <source>
        <dbReference type="Pfam" id="PF01844"/>
    </source>
</evidence>
<dbReference type="EMBL" id="JBBDGN010000005">
    <property type="protein sequence ID" value="MEJ1091523.1"/>
    <property type="molecule type" value="Genomic_DNA"/>
</dbReference>
<proteinExistence type="predicted"/>